<proteinExistence type="predicted"/>
<evidence type="ECO:0000313" key="1">
    <source>
        <dbReference type="EMBL" id="QOX89469.1"/>
    </source>
</evidence>
<reference evidence="1" key="1">
    <citation type="submission" date="2020-08" db="EMBL/GenBank/DDBJ databases">
        <title>Phytoplasma sp. strain PR08 associated with Phyllody Disease of Parthenium hysterophorus.</title>
        <authorList>
            <person name="Kirdat K."/>
            <person name="Tiwarekar B."/>
            <person name="Yadav A."/>
        </authorList>
    </citation>
    <scope>NUCLEOTIDE SEQUENCE [LARGE SCALE GENOMIC DNA]</scope>
    <source>
        <strain evidence="1">PR08</strain>
    </source>
</reference>
<dbReference type="EMBL" id="CP060385">
    <property type="protein sequence ID" value="QOX89469.1"/>
    <property type="molecule type" value="Genomic_DNA"/>
</dbReference>
<sequence length="30" mass="3581">MFGPIVVGIVYIRNELVDFYCEIMLKIQNY</sequence>
<gene>
    <name evidence="1" type="ORF">H7685_01035</name>
</gene>
<organism evidence="1">
    <name type="scientific">Candidatus Phytoplasma australasiaticum subsp. australasiaticum</name>
    <dbReference type="NCBI Taxonomy" id="2832407"/>
    <lineage>
        <taxon>Bacteria</taxon>
        <taxon>Bacillati</taxon>
        <taxon>Mycoplasmatota</taxon>
        <taxon>Mollicutes</taxon>
        <taxon>Acholeplasmatales</taxon>
        <taxon>Acholeplasmataceae</taxon>
        <taxon>Candidatus Phytoplasma</taxon>
        <taxon>16SrII (Peanut WB group)</taxon>
        <taxon>Candidatus Phytoplasma australasiaticum</taxon>
    </lineage>
</organism>
<accession>A0A7S7JLV1</accession>
<name>A0A7S7JLV1_9MOLU</name>
<protein>
    <submittedName>
        <fullName evidence="1">Uncharacterized protein</fullName>
    </submittedName>
</protein>
<dbReference type="AlphaFoldDB" id="A0A7S7JLV1"/>